<evidence type="ECO:0000259" key="1">
    <source>
        <dbReference type="Pfam" id="PF26154"/>
    </source>
</evidence>
<dbReference type="OrthoDB" id="2990527at2"/>
<reference evidence="2 3" key="1">
    <citation type="submission" date="2014-04" db="EMBL/GenBank/DDBJ databases">
        <title>Whole genome shotgun sequence of Geobacillus caldoxylosilyticus NBRC 107762.</title>
        <authorList>
            <person name="Hosoyama A."/>
            <person name="Hosoyama Y."/>
            <person name="Katano-Makiyama Y."/>
            <person name="Tsuchikane K."/>
            <person name="Ohji S."/>
            <person name="Ichikawa N."/>
            <person name="Yamazoe A."/>
            <person name="Fujita N."/>
        </authorList>
    </citation>
    <scope>NUCLEOTIDE SEQUENCE [LARGE SCALE GENOMIC DNA]</scope>
    <source>
        <strain evidence="2 3">NBRC 107762</strain>
    </source>
</reference>
<dbReference type="RefSeq" id="WP_042411045.1">
    <property type="nucleotide sequence ID" value="NZ_BAWO01000056.1"/>
</dbReference>
<name>A0A023DIH0_9BACL</name>
<gene>
    <name evidence="2" type="ORF">GCA01S_056_00380</name>
</gene>
<keyword evidence="3" id="KW-1185">Reference proteome</keyword>
<comment type="caution">
    <text evidence="2">The sequence shown here is derived from an EMBL/GenBank/DDBJ whole genome shotgun (WGS) entry which is preliminary data.</text>
</comment>
<protein>
    <recommendedName>
        <fullName evidence="1">DUF8042 domain-containing protein</fullName>
    </recommendedName>
</protein>
<dbReference type="AlphaFoldDB" id="A0A023DIH0"/>
<evidence type="ECO:0000313" key="2">
    <source>
        <dbReference type="EMBL" id="GAJ41052.1"/>
    </source>
</evidence>
<feature type="domain" description="DUF8042" evidence="1">
    <location>
        <begin position="7"/>
        <end position="123"/>
    </location>
</feature>
<sequence length="128" mass="14865">MTVLTTPQIEMVQKYVELLDTIEEGFAYVEESFVNYERTQGDEVLADIFAAFAQIGSTNIHLCQLFAEETDIVYHLRLFSDVLEEAYKLDGNFGDTNMKQRIIEQHLSPAFQAWKMTTTQLLKRYVEQ</sequence>
<dbReference type="EMBL" id="BAWO01000056">
    <property type="protein sequence ID" value="GAJ41052.1"/>
    <property type="molecule type" value="Genomic_DNA"/>
</dbReference>
<dbReference type="InterPro" id="IPR058355">
    <property type="entry name" value="DUF8042"/>
</dbReference>
<accession>A0A023DIH0</accession>
<organism evidence="2 3">
    <name type="scientific">Parageobacillus caldoxylosilyticus NBRC 107762</name>
    <dbReference type="NCBI Taxonomy" id="1220594"/>
    <lineage>
        <taxon>Bacteria</taxon>
        <taxon>Bacillati</taxon>
        <taxon>Bacillota</taxon>
        <taxon>Bacilli</taxon>
        <taxon>Bacillales</taxon>
        <taxon>Anoxybacillaceae</taxon>
        <taxon>Saccharococcus</taxon>
    </lineage>
</organism>
<proteinExistence type="predicted"/>
<dbReference type="Proteomes" id="UP000023561">
    <property type="component" value="Unassembled WGS sequence"/>
</dbReference>
<evidence type="ECO:0000313" key="3">
    <source>
        <dbReference type="Proteomes" id="UP000023561"/>
    </source>
</evidence>
<dbReference type="Pfam" id="PF26154">
    <property type="entry name" value="DUF8042"/>
    <property type="match status" value="1"/>
</dbReference>